<proteinExistence type="predicted"/>
<organism evidence="2">
    <name type="scientific">Hemiselmis tepida</name>
    <dbReference type="NCBI Taxonomy" id="464990"/>
    <lineage>
        <taxon>Eukaryota</taxon>
        <taxon>Cryptophyceae</taxon>
        <taxon>Cryptomonadales</taxon>
        <taxon>Hemiselmidaceae</taxon>
        <taxon>Hemiselmis</taxon>
    </lineage>
</organism>
<evidence type="ECO:0000313" key="2">
    <source>
        <dbReference type="EMBL" id="CAD8805842.1"/>
    </source>
</evidence>
<reference evidence="2" key="1">
    <citation type="submission" date="2021-01" db="EMBL/GenBank/DDBJ databases">
        <authorList>
            <person name="Corre E."/>
            <person name="Pelletier E."/>
            <person name="Niang G."/>
            <person name="Scheremetjew M."/>
            <person name="Finn R."/>
            <person name="Kale V."/>
            <person name="Holt S."/>
            <person name="Cochrane G."/>
            <person name="Meng A."/>
            <person name="Brown T."/>
            <person name="Cohen L."/>
        </authorList>
    </citation>
    <scope>NUCLEOTIDE SEQUENCE</scope>
    <source>
        <strain evidence="2">CCMP443</strain>
    </source>
</reference>
<gene>
    <name evidence="2" type="ORF">HTEP1355_LOCUS19521</name>
</gene>
<accession>A0A7S0Z266</accession>
<dbReference type="EMBL" id="HBFN01033716">
    <property type="protein sequence ID" value="CAD8805842.1"/>
    <property type="molecule type" value="Transcribed_RNA"/>
</dbReference>
<evidence type="ECO:0000256" key="1">
    <source>
        <dbReference type="SAM" id="Phobius"/>
    </source>
</evidence>
<keyword evidence="1" id="KW-0472">Membrane</keyword>
<keyword evidence="1" id="KW-1133">Transmembrane helix</keyword>
<dbReference type="AlphaFoldDB" id="A0A7S0Z266"/>
<protein>
    <submittedName>
        <fullName evidence="2">Uncharacterized protein</fullName>
    </submittedName>
</protein>
<feature type="transmembrane region" description="Helical" evidence="1">
    <location>
        <begin position="87"/>
        <end position="112"/>
    </location>
</feature>
<keyword evidence="1" id="KW-0812">Transmembrane</keyword>
<sequence length="164" mass="18766">MLLAQHVEQLKTTMFGLFYVMTEGTIHENTVWLQRQNYLIMVVDYLQVQRVICASLYGWTRATQDVVKNCDIVYVCTTLISRVLPHYSLFVLGSLLIMASLLDTVYAAHLFKRGSIDRMWPLKVLRFLVVTMVTIAFSSVIKWLMIPTACLVSAEFSFSEEVSA</sequence>
<name>A0A7S0Z266_9CRYP</name>
<feature type="transmembrane region" description="Helical" evidence="1">
    <location>
        <begin position="124"/>
        <end position="145"/>
    </location>
</feature>